<name>A0A285K419_9ACTN</name>
<sequence>MIKTRVVVGVDGSAGSAAAVRWAAEEARMRQAELRVLIARHRRESFALDARQADADADTSTVQTAVQQARAVAPGVSVRGVALPGYAVPVLVHAAEEAALVVLGSHGGRSFFGQAHGSVCSQVATQAQCCVVVVRGGEVPADGPIVVGVNDDPDASTIIGRAFEEAAMRGAPLIAVTVRDGGSSTAEEALGTEIDLQLDPWREKYPQVRATREVIGGKPDKVLLQQCRQAQLVVAGARQQGALLGPVGTRLLQRAECPVLIARA</sequence>
<dbReference type="PANTHER" id="PTHR46268">
    <property type="entry name" value="STRESS RESPONSE PROTEIN NHAX"/>
    <property type="match status" value="1"/>
</dbReference>
<dbReference type="Proteomes" id="UP000219612">
    <property type="component" value="Unassembled WGS sequence"/>
</dbReference>
<feature type="domain" description="UspA" evidence="2">
    <location>
        <begin position="144"/>
        <end position="263"/>
    </location>
</feature>
<dbReference type="InterPro" id="IPR006016">
    <property type="entry name" value="UspA"/>
</dbReference>
<dbReference type="PRINTS" id="PR01438">
    <property type="entry name" value="UNVRSLSTRESS"/>
</dbReference>
<dbReference type="PANTHER" id="PTHR46268:SF6">
    <property type="entry name" value="UNIVERSAL STRESS PROTEIN UP12"/>
    <property type="match status" value="1"/>
</dbReference>
<organism evidence="3 4">
    <name type="scientific">Paractinoplanes atraurantiacus</name>
    <dbReference type="NCBI Taxonomy" id="1036182"/>
    <lineage>
        <taxon>Bacteria</taxon>
        <taxon>Bacillati</taxon>
        <taxon>Actinomycetota</taxon>
        <taxon>Actinomycetes</taxon>
        <taxon>Micromonosporales</taxon>
        <taxon>Micromonosporaceae</taxon>
        <taxon>Paractinoplanes</taxon>
    </lineage>
</organism>
<dbReference type="SUPFAM" id="SSF52402">
    <property type="entry name" value="Adenine nucleotide alpha hydrolases-like"/>
    <property type="match status" value="2"/>
</dbReference>
<dbReference type="AlphaFoldDB" id="A0A285K419"/>
<evidence type="ECO:0000256" key="1">
    <source>
        <dbReference type="ARBA" id="ARBA00008791"/>
    </source>
</evidence>
<feature type="domain" description="UspA" evidence="2">
    <location>
        <begin position="5"/>
        <end position="135"/>
    </location>
</feature>
<dbReference type="Pfam" id="PF00582">
    <property type="entry name" value="Usp"/>
    <property type="match status" value="2"/>
</dbReference>
<dbReference type="Gene3D" id="3.40.50.620">
    <property type="entry name" value="HUPs"/>
    <property type="match status" value="2"/>
</dbReference>
<protein>
    <submittedName>
        <fullName evidence="3">Nucleotide-binding universal stress protein, UspA family</fullName>
    </submittedName>
</protein>
<dbReference type="InterPro" id="IPR006015">
    <property type="entry name" value="Universal_stress_UspA"/>
</dbReference>
<gene>
    <name evidence="3" type="ORF">SAMN05421748_13115</name>
</gene>
<proteinExistence type="inferred from homology"/>
<evidence type="ECO:0000313" key="4">
    <source>
        <dbReference type="Proteomes" id="UP000219612"/>
    </source>
</evidence>
<evidence type="ECO:0000259" key="2">
    <source>
        <dbReference type="Pfam" id="PF00582"/>
    </source>
</evidence>
<comment type="similarity">
    <text evidence="1">Belongs to the universal stress protein A family.</text>
</comment>
<accession>A0A285K419</accession>
<dbReference type="EMBL" id="OBDY01000031">
    <property type="protein sequence ID" value="SNY67013.1"/>
    <property type="molecule type" value="Genomic_DNA"/>
</dbReference>
<keyword evidence="4" id="KW-1185">Reference proteome</keyword>
<reference evidence="3 4" key="1">
    <citation type="submission" date="2017-09" db="EMBL/GenBank/DDBJ databases">
        <authorList>
            <person name="Ehlers B."/>
            <person name="Leendertz F.H."/>
        </authorList>
    </citation>
    <scope>NUCLEOTIDE SEQUENCE [LARGE SCALE GENOMIC DNA]</scope>
    <source>
        <strain evidence="3 4">CGMCC 4.6857</strain>
    </source>
</reference>
<evidence type="ECO:0000313" key="3">
    <source>
        <dbReference type="EMBL" id="SNY67013.1"/>
    </source>
</evidence>
<dbReference type="InterPro" id="IPR014729">
    <property type="entry name" value="Rossmann-like_a/b/a_fold"/>
</dbReference>